<dbReference type="AlphaFoldDB" id="A0A6A5VEK9"/>
<proteinExistence type="predicted"/>
<reference evidence="2" key="1">
    <citation type="journal article" date="2020" name="Stud. Mycol.">
        <title>101 Dothideomycetes genomes: a test case for predicting lifestyles and emergence of pathogens.</title>
        <authorList>
            <person name="Haridas S."/>
            <person name="Albert R."/>
            <person name="Binder M."/>
            <person name="Bloem J."/>
            <person name="Labutti K."/>
            <person name="Salamov A."/>
            <person name="Andreopoulos B."/>
            <person name="Baker S."/>
            <person name="Barry K."/>
            <person name="Bills G."/>
            <person name="Bluhm B."/>
            <person name="Cannon C."/>
            <person name="Castanera R."/>
            <person name="Culley D."/>
            <person name="Daum C."/>
            <person name="Ezra D."/>
            <person name="Gonzalez J."/>
            <person name="Henrissat B."/>
            <person name="Kuo A."/>
            <person name="Liang C."/>
            <person name="Lipzen A."/>
            <person name="Lutzoni F."/>
            <person name="Magnuson J."/>
            <person name="Mondo S."/>
            <person name="Nolan M."/>
            <person name="Ohm R."/>
            <person name="Pangilinan J."/>
            <person name="Park H.-J."/>
            <person name="Ramirez L."/>
            <person name="Alfaro M."/>
            <person name="Sun H."/>
            <person name="Tritt A."/>
            <person name="Yoshinaga Y."/>
            <person name="Zwiers L.-H."/>
            <person name="Turgeon B."/>
            <person name="Goodwin S."/>
            <person name="Spatafora J."/>
            <person name="Crous P."/>
            <person name="Grigoriev I."/>
        </authorList>
    </citation>
    <scope>NUCLEOTIDE SEQUENCE</scope>
    <source>
        <strain evidence="2">CBS 107.79</strain>
    </source>
</reference>
<sequence>MRSSGTDFRPRNGEPYCPENNYRARAGNNRYSAVQHGDLNRVCAFSIETIDNLCPDGPLARDEPPFDDVNIIDKLSATPKQTCPAAPDGLLEPELEDLCSTKRRRLAEQRAESVMLNPIPTSDLTSPLTPSGCSATRASNVPNPGFLNSSGQGNSPGTPQLTRNDLVDAG</sequence>
<dbReference type="Proteomes" id="UP000800036">
    <property type="component" value="Unassembled WGS sequence"/>
</dbReference>
<dbReference type="EMBL" id="ML976670">
    <property type="protein sequence ID" value="KAF1975604.1"/>
    <property type="molecule type" value="Genomic_DNA"/>
</dbReference>
<evidence type="ECO:0000256" key="1">
    <source>
        <dbReference type="SAM" id="MobiDB-lite"/>
    </source>
</evidence>
<organism evidence="2 3">
    <name type="scientific">Bimuria novae-zelandiae CBS 107.79</name>
    <dbReference type="NCBI Taxonomy" id="1447943"/>
    <lineage>
        <taxon>Eukaryota</taxon>
        <taxon>Fungi</taxon>
        <taxon>Dikarya</taxon>
        <taxon>Ascomycota</taxon>
        <taxon>Pezizomycotina</taxon>
        <taxon>Dothideomycetes</taxon>
        <taxon>Pleosporomycetidae</taxon>
        <taxon>Pleosporales</taxon>
        <taxon>Massarineae</taxon>
        <taxon>Didymosphaeriaceae</taxon>
        <taxon>Bimuria</taxon>
    </lineage>
</organism>
<evidence type="ECO:0000313" key="3">
    <source>
        <dbReference type="Proteomes" id="UP000800036"/>
    </source>
</evidence>
<protein>
    <submittedName>
        <fullName evidence="2">Uncharacterized protein</fullName>
    </submittedName>
</protein>
<evidence type="ECO:0000313" key="2">
    <source>
        <dbReference type="EMBL" id="KAF1975604.1"/>
    </source>
</evidence>
<feature type="region of interest" description="Disordered" evidence="1">
    <location>
        <begin position="1"/>
        <end position="21"/>
    </location>
</feature>
<accession>A0A6A5VEK9</accession>
<gene>
    <name evidence="2" type="ORF">BU23DRAFT_633842</name>
</gene>
<name>A0A6A5VEK9_9PLEO</name>
<feature type="region of interest" description="Disordered" evidence="1">
    <location>
        <begin position="118"/>
        <end position="170"/>
    </location>
</feature>
<keyword evidence="3" id="KW-1185">Reference proteome</keyword>
<feature type="compositionally biased region" description="Polar residues" evidence="1">
    <location>
        <begin position="119"/>
        <end position="163"/>
    </location>
</feature>